<sequence>MTTQQQAALLGVFALLGASGTTWGQVCIDSLEGTGATTVLNASGQGNFSCSNMSPGPDGAPMQNVSGSVSLIVKNNSGTPVATGTQVDIQVSSGLPGREIDAVYIRTQGNGARCLYSFSDYSESATGLRSGGGQFGAADVIVCADGEGIPPPVEPEVVEPISTAADACEGEVFATGAAVEGLAVVSGVSLDGKTVAVCSAPGSEQFQCVNRCENFTPRGDTEACALASAGLGNGQKDLEACRPCDLSIPESPPATDQDGNPLFYCWEYASSVVRNPPLGSVTYPNAPGTVNIPGTEIPGPPIPRTPGTMLPHPSIGGTSFEVQSYNPCTTTTTWLNGRQYTYTTCR</sequence>
<accession>A0A1H3AYI6</accession>
<protein>
    <submittedName>
        <fullName evidence="1">Uncharacterized protein</fullName>
    </submittedName>
</protein>
<reference evidence="2" key="1">
    <citation type="submission" date="2016-10" db="EMBL/GenBank/DDBJ databases">
        <authorList>
            <person name="Varghese N."/>
            <person name="Submissions S."/>
        </authorList>
    </citation>
    <scope>NUCLEOTIDE SEQUENCE [LARGE SCALE GENOMIC DNA]</scope>
    <source>
        <strain evidence="2">DSM 217</strain>
    </source>
</reference>
<keyword evidence="2" id="KW-1185">Reference proteome</keyword>
<evidence type="ECO:0000313" key="2">
    <source>
        <dbReference type="Proteomes" id="UP000198816"/>
    </source>
</evidence>
<dbReference type="EMBL" id="FNNZ01000021">
    <property type="protein sequence ID" value="SDX33879.1"/>
    <property type="molecule type" value="Genomic_DNA"/>
</dbReference>
<proteinExistence type="predicted"/>
<gene>
    <name evidence="1" type="ORF">SAMN05421783_12173</name>
</gene>
<evidence type="ECO:0000313" key="1">
    <source>
        <dbReference type="EMBL" id="SDX33879.1"/>
    </source>
</evidence>
<dbReference type="AlphaFoldDB" id="A0A1H3AYI6"/>
<dbReference type="STRING" id="1058.SAMN05421783_12173"/>
<organism evidence="1 2">
    <name type="scientific">Thiocapsa roseopersicina</name>
    <dbReference type="NCBI Taxonomy" id="1058"/>
    <lineage>
        <taxon>Bacteria</taxon>
        <taxon>Pseudomonadati</taxon>
        <taxon>Pseudomonadota</taxon>
        <taxon>Gammaproteobacteria</taxon>
        <taxon>Chromatiales</taxon>
        <taxon>Chromatiaceae</taxon>
        <taxon>Thiocapsa</taxon>
    </lineage>
</organism>
<name>A0A1H3AYI6_THIRO</name>
<dbReference type="RefSeq" id="WP_175534699.1">
    <property type="nucleotide sequence ID" value="NZ_FNNZ01000021.1"/>
</dbReference>
<dbReference type="Proteomes" id="UP000198816">
    <property type="component" value="Unassembled WGS sequence"/>
</dbReference>